<sequence>MEEVVVEQLVEKLREEVRELSLGTTSRVERLDGPPSPLRFLRDFVSPNKPCIISNATLHWPALTSWTRDGGDAYLSQALSQTTVSVHLTPDGQADALVPTPSSSSSLCFASAHVERMPFPDALRHISSNGSSSSDVPFVAYAQEQNDCFHSEYSALSSDVETHIPWATQALGCLPEAVNLWIGNHLSTTSFHKDHYENLYAVISGEKHFLLLPPTDVHRLYIRHYPAAQYSFSQDTGEFTLRLEEPLRYVPWCSVNPYPPSATKDQEISKFPLYFNGPRPFECTVKAGEILYLPSMWFHHVKQSPDSRGRTIAINYWYDMQFDIKYAYFNLLQSIPYALSYKLASLGMDYDDSACDAAECNADAELRANSTKLGRR</sequence>
<dbReference type="PANTHER" id="PTHR12461">
    <property type="entry name" value="HYPOXIA-INDUCIBLE FACTOR 1 ALPHA INHIBITOR-RELATED"/>
    <property type="match status" value="1"/>
</dbReference>
<gene>
    <name evidence="3" type="ORF">BVC80_977g10</name>
</gene>
<dbReference type="Proteomes" id="UP000195402">
    <property type="component" value="Unassembled WGS sequence"/>
</dbReference>
<dbReference type="SMART" id="SM00558">
    <property type="entry name" value="JmjC"/>
    <property type="match status" value="1"/>
</dbReference>
<dbReference type="OMA" id="YWHDMEF"/>
<evidence type="ECO:0000313" key="3">
    <source>
        <dbReference type="EMBL" id="OVA13095.1"/>
    </source>
</evidence>
<name>A0A200QRL9_MACCD</name>
<proteinExistence type="inferred from homology"/>
<comment type="caution">
    <text evidence="3">The sequence shown here is derived from an EMBL/GenBank/DDBJ whole genome shotgun (WGS) entry which is preliminary data.</text>
</comment>
<comment type="similarity">
    <text evidence="1">Belongs to the JARID1 histone demethylase family.</text>
</comment>
<dbReference type="Pfam" id="PF13621">
    <property type="entry name" value="Cupin_8"/>
    <property type="match status" value="1"/>
</dbReference>
<dbReference type="Gene3D" id="2.60.120.10">
    <property type="entry name" value="Jelly Rolls"/>
    <property type="match status" value="1"/>
</dbReference>
<organism evidence="3 4">
    <name type="scientific">Macleaya cordata</name>
    <name type="common">Five-seeded plume-poppy</name>
    <name type="synonym">Bocconia cordata</name>
    <dbReference type="NCBI Taxonomy" id="56857"/>
    <lineage>
        <taxon>Eukaryota</taxon>
        <taxon>Viridiplantae</taxon>
        <taxon>Streptophyta</taxon>
        <taxon>Embryophyta</taxon>
        <taxon>Tracheophyta</taxon>
        <taxon>Spermatophyta</taxon>
        <taxon>Magnoliopsida</taxon>
        <taxon>Ranunculales</taxon>
        <taxon>Papaveraceae</taxon>
        <taxon>Papaveroideae</taxon>
        <taxon>Macleaya</taxon>
    </lineage>
</organism>
<dbReference type="InterPro" id="IPR041667">
    <property type="entry name" value="Cupin_8"/>
</dbReference>
<dbReference type="InterPro" id="IPR014710">
    <property type="entry name" value="RmlC-like_jellyroll"/>
</dbReference>
<evidence type="ECO:0000256" key="1">
    <source>
        <dbReference type="ARBA" id="ARBA00006801"/>
    </source>
</evidence>
<feature type="domain" description="JmjC" evidence="2">
    <location>
        <begin position="140"/>
        <end position="333"/>
    </location>
</feature>
<evidence type="ECO:0000259" key="2">
    <source>
        <dbReference type="PROSITE" id="PS51184"/>
    </source>
</evidence>
<dbReference type="STRING" id="56857.A0A200QRL9"/>
<dbReference type="PROSITE" id="PS51184">
    <property type="entry name" value="JMJC"/>
    <property type="match status" value="1"/>
</dbReference>
<protein>
    <submittedName>
        <fullName evidence="3">JmjC domain</fullName>
    </submittedName>
</protein>
<dbReference type="InterPro" id="IPR003347">
    <property type="entry name" value="JmjC_dom"/>
</dbReference>
<accession>A0A200QRL9</accession>
<dbReference type="PANTHER" id="PTHR12461:SF99">
    <property type="entry name" value="BIFUNCTIONAL PEPTIDASE AND (3S)-LYSYL HYDROXYLASE JMJD7"/>
    <property type="match status" value="1"/>
</dbReference>
<dbReference type="AlphaFoldDB" id="A0A200QRL9"/>
<dbReference type="FunCoup" id="A0A200QRL9">
    <property type="interactions" value="2442"/>
</dbReference>
<evidence type="ECO:0000313" key="4">
    <source>
        <dbReference type="Proteomes" id="UP000195402"/>
    </source>
</evidence>
<dbReference type="OrthoDB" id="415358at2759"/>
<reference evidence="3 4" key="1">
    <citation type="journal article" date="2017" name="Mol. Plant">
        <title>The Genome of Medicinal Plant Macleaya cordata Provides New Insights into Benzylisoquinoline Alkaloids Metabolism.</title>
        <authorList>
            <person name="Liu X."/>
            <person name="Liu Y."/>
            <person name="Huang P."/>
            <person name="Ma Y."/>
            <person name="Qing Z."/>
            <person name="Tang Q."/>
            <person name="Cao H."/>
            <person name="Cheng P."/>
            <person name="Zheng Y."/>
            <person name="Yuan Z."/>
            <person name="Zhou Y."/>
            <person name="Liu J."/>
            <person name="Tang Z."/>
            <person name="Zhuo Y."/>
            <person name="Zhang Y."/>
            <person name="Yu L."/>
            <person name="Huang J."/>
            <person name="Yang P."/>
            <person name="Peng Q."/>
            <person name="Zhang J."/>
            <person name="Jiang W."/>
            <person name="Zhang Z."/>
            <person name="Lin K."/>
            <person name="Ro D.K."/>
            <person name="Chen X."/>
            <person name="Xiong X."/>
            <person name="Shang Y."/>
            <person name="Huang S."/>
            <person name="Zeng J."/>
        </authorList>
    </citation>
    <scope>NUCLEOTIDE SEQUENCE [LARGE SCALE GENOMIC DNA]</scope>
    <source>
        <strain evidence="4">cv. BLH2017</strain>
        <tissue evidence="3">Root</tissue>
    </source>
</reference>
<dbReference type="EMBL" id="MVGT01001217">
    <property type="protein sequence ID" value="OVA13095.1"/>
    <property type="molecule type" value="Genomic_DNA"/>
</dbReference>
<dbReference type="InParanoid" id="A0A200QRL9"/>
<keyword evidence="4" id="KW-1185">Reference proteome</keyword>
<dbReference type="SUPFAM" id="SSF51197">
    <property type="entry name" value="Clavaminate synthase-like"/>
    <property type="match status" value="1"/>
</dbReference>